<evidence type="ECO:0000313" key="5">
    <source>
        <dbReference type="Proteomes" id="UP000295756"/>
    </source>
</evidence>
<dbReference type="Gene3D" id="1.10.357.10">
    <property type="entry name" value="Tetracycline Repressor, domain 2"/>
    <property type="match status" value="1"/>
</dbReference>
<dbReference type="InterPro" id="IPR009057">
    <property type="entry name" value="Homeodomain-like_sf"/>
</dbReference>
<dbReference type="PANTHER" id="PTHR43479:SF7">
    <property type="entry name" value="TETR-FAMILY TRANSCRIPTIONAL REGULATOR"/>
    <property type="match status" value="1"/>
</dbReference>
<dbReference type="Proteomes" id="UP000295756">
    <property type="component" value="Chromosome"/>
</dbReference>
<reference evidence="4 5" key="1">
    <citation type="submission" date="2019-03" db="EMBL/GenBank/DDBJ databases">
        <title>Complete Genome Sequence of Leuconostoc kimchii strain NKJ218 Isolated from Homemade Kimchi.</title>
        <authorList>
            <person name="Jung J.Y."/>
            <person name="Jin H.M."/>
            <person name="Jung J.-W."/>
            <person name="Lee S.-Y."/>
            <person name="Ryu B.-G."/>
            <person name="Han S.-S."/>
            <person name="Kang H.K."/>
            <person name="Choi H.W."/>
            <person name="Chung E.J."/>
            <person name="Choi K.-M."/>
        </authorList>
    </citation>
    <scope>NUCLEOTIDE SEQUENCE [LARGE SCALE GENOMIC DNA]</scope>
    <source>
        <strain evidence="4 5">NKJ218</strain>
    </source>
</reference>
<evidence type="ECO:0000313" key="4">
    <source>
        <dbReference type="EMBL" id="QBR46766.1"/>
    </source>
</evidence>
<proteinExistence type="predicted"/>
<evidence type="ECO:0000256" key="2">
    <source>
        <dbReference type="PROSITE-ProRule" id="PRU00335"/>
    </source>
</evidence>
<evidence type="ECO:0000256" key="1">
    <source>
        <dbReference type="ARBA" id="ARBA00023125"/>
    </source>
</evidence>
<dbReference type="InterPro" id="IPR039532">
    <property type="entry name" value="TetR_C_Firmicutes"/>
</dbReference>
<keyword evidence="1 2" id="KW-0238">DNA-binding</keyword>
<gene>
    <name evidence="4" type="ORF">EW139_00955</name>
</gene>
<feature type="domain" description="HTH tetR-type" evidence="3">
    <location>
        <begin position="8"/>
        <end position="68"/>
    </location>
</feature>
<dbReference type="PANTHER" id="PTHR43479">
    <property type="entry name" value="ACREF/ENVCD OPERON REPRESSOR-RELATED"/>
    <property type="match status" value="1"/>
</dbReference>
<feature type="DNA-binding region" description="H-T-H motif" evidence="2">
    <location>
        <begin position="31"/>
        <end position="50"/>
    </location>
</feature>
<dbReference type="Pfam" id="PF14278">
    <property type="entry name" value="TetR_C_8"/>
    <property type="match status" value="1"/>
</dbReference>
<dbReference type="Pfam" id="PF00440">
    <property type="entry name" value="TetR_N"/>
    <property type="match status" value="1"/>
</dbReference>
<organism evidence="4 5">
    <name type="scientific">Leuconostoc kimchii</name>
    <dbReference type="NCBI Taxonomy" id="136609"/>
    <lineage>
        <taxon>Bacteria</taxon>
        <taxon>Bacillati</taxon>
        <taxon>Bacillota</taxon>
        <taxon>Bacilli</taxon>
        <taxon>Lactobacillales</taxon>
        <taxon>Lactobacillaceae</taxon>
        <taxon>Leuconostoc</taxon>
    </lineage>
</organism>
<dbReference type="SUPFAM" id="SSF46689">
    <property type="entry name" value="Homeodomain-like"/>
    <property type="match status" value="1"/>
</dbReference>
<evidence type="ECO:0000259" key="3">
    <source>
        <dbReference type="PROSITE" id="PS50977"/>
    </source>
</evidence>
<dbReference type="PROSITE" id="PS50977">
    <property type="entry name" value="HTH_TETR_2"/>
    <property type="match status" value="1"/>
</dbReference>
<dbReference type="InterPro" id="IPR001647">
    <property type="entry name" value="HTH_TetR"/>
</dbReference>
<dbReference type="EMBL" id="CP037939">
    <property type="protein sequence ID" value="QBR46766.1"/>
    <property type="molecule type" value="Genomic_DNA"/>
</dbReference>
<sequence>MNRQEKNEATQQRIVSALVSLIDTKGFTNITVSDITRVAKLSRGTFYIYYLDKYDLLKKIETKLIANMEQLMQTNLDKTIYWVDSHKHEQAANRLDYSPYKSIIQSFDYLDQNRIVLNALLSKNGDPQFLYQLKALMDRQITLHNDNIFIHEENMMPHDYQHVLLVNSIISIIGHWLQKETPESPIELADILINSRLLAPYHEKNDK</sequence>
<name>A0ABX5SJN6_9LACO</name>
<dbReference type="RefSeq" id="WP_013102852.1">
    <property type="nucleotide sequence ID" value="NZ_CP037939.1"/>
</dbReference>
<protein>
    <submittedName>
        <fullName evidence="4">TetR/AcrR family transcriptional regulator</fullName>
    </submittedName>
</protein>
<keyword evidence="5" id="KW-1185">Reference proteome</keyword>
<dbReference type="InterPro" id="IPR050624">
    <property type="entry name" value="HTH-type_Tx_Regulator"/>
</dbReference>
<accession>A0ABX5SJN6</accession>